<dbReference type="InterPro" id="IPR015269">
    <property type="entry name" value="UPF0029_Impact_C"/>
</dbReference>
<dbReference type="GO" id="GO:0006446">
    <property type="term" value="P:regulation of translational initiation"/>
    <property type="evidence" value="ECO:0007669"/>
    <property type="project" value="TreeGrafter"/>
</dbReference>
<sequence length="209" mass="24165">MKFIKECFYGEIEEKKSKFYAGLFPLEREADVEGLLEACRKKYRDARHHCYAYIFLEEGEGILQEHKKQSDDGEPAKTAGMPILQRMESLELKNALLVVSRIFGGTLLGTGGLSRAYSDAAKAVLEKAVFLERIEGWELQLQIPYSLLGKLEYSFTEQNISILDKAFTENVILRIRVKEEQYSGFEKQIREYGPQVVFLAIKKCRWYTR</sequence>
<accession>G9WU85</accession>
<dbReference type="AlphaFoldDB" id="G9WU85"/>
<evidence type="ECO:0000256" key="1">
    <source>
        <dbReference type="ARBA" id="ARBA00007665"/>
    </source>
</evidence>
<name>G9WU85_9FIRM</name>
<protein>
    <recommendedName>
        <fullName evidence="6">Impact N-terminal domain-containing protein</fullName>
    </recommendedName>
</protein>
<dbReference type="PATRIC" id="fig|796944.3.peg.1304"/>
<evidence type="ECO:0000313" key="5">
    <source>
        <dbReference type="Proteomes" id="UP000003527"/>
    </source>
</evidence>
<dbReference type="InterPro" id="IPR035647">
    <property type="entry name" value="EFG_III/V"/>
</dbReference>
<dbReference type="Pfam" id="PF09186">
    <property type="entry name" value="DUF1949"/>
    <property type="match status" value="1"/>
</dbReference>
<dbReference type="InterPro" id="IPR036956">
    <property type="entry name" value="Impact_N_sf"/>
</dbReference>
<evidence type="ECO:0000259" key="2">
    <source>
        <dbReference type="Pfam" id="PF01205"/>
    </source>
</evidence>
<gene>
    <name evidence="4" type="ORF">HMPREF9624_00595</name>
</gene>
<dbReference type="EMBL" id="AFZD01000016">
    <property type="protein sequence ID" value="EHL12288.1"/>
    <property type="molecule type" value="Genomic_DNA"/>
</dbReference>
<dbReference type="SUPFAM" id="SSF54980">
    <property type="entry name" value="EF-G C-terminal domain-like"/>
    <property type="match status" value="1"/>
</dbReference>
<dbReference type="HOGENOM" id="CLU_083552_2_1_9"/>
<dbReference type="Pfam" id="PF01205">
    <property type="entry name" value="Impact_N"/>
    <property type="match status" value="1"/>
</dbReference>
<feature type="domain" description="Impact N-terminal" evidence="2">
    <location>
        <begin position="15"/>
        <end position="125"/>
    </location>
</feature>
<dbReference type="InterPro" id="IPR020568">
    <property type="entry name" value="Ribosomal_Su5_D2-typ_SF"/>
</dbReference>
<dbReference type="InterPro" id="IPR023582">
    <property type="entry name" value="Impact"/>
</dbReference>
<dbReference type="PANTHER" id="PTHR16301">
    <property type="entry name" value="IMPACT-RELATED"/>
    <property type="match status" value="1"/>
</dbReference>
<dbReference type="Gene3D" id="3.30.70.240">
    <property type="match status" value="1"/>
</dbReference>
<proteinExistence type="inferred from homology"/>
<dbReference type="InterPro" id="IPR001498">
    <property type="entry name" value="Impact_N"/>
</dbReference>
<comment type="similarity">
    <text evidence="1">Belongs to the IMPACT family.</text>
</comment>
<feature type="domain" description="UPF0029" evidence="3">
    <location>
        <begin position="141"/>
        <end position="191"/>
    </location>
</feature>
<dbReference type="PANTHER" id="PTHR16301:SF20">
    <property type="entry name" value="IMPACT FAMILY MEMBER YIGZ"/>
    <property type="match status" value="1"/>
</dbReference>
<dbReference type="SUPFAM" id="SSF54211">
    <property type="entry name" value="Ribosomal protein S5 domain 2-like"/>
    <property type="match status" value="1"/>
</dbReference>
<evidence type="ECO:0000313" key="4">
    <source>
        <dbReference type="EMBL" id="EHL12288.1"/>
    </source>
</evidence>
<dbReference type="Proteomes" id="UP000003527">
    <property type="component" value="Unassembled WGS sequence"/>
</dbReference>
<dbReference type="Gene3D" id="3.30.230.30">
    <property type="entry name" value="Impact, N-terminal domain"/>
    <property type="match status" value="1"/>
</dbReference>
<evidence type="ECO:0000259" key="3">
    <source>
        <dbReference type="Pfam" id="PF09186"/>
    </source>
</evidence>
<evidence type="ECO:0008006" key="6">
    <source>
        <dbReference type="Google" id="ProtNLM"/>
    </source>
</evidence>
<dbReference type="GO" id="GO:0005737">
    <property type="term" value="C:cytoplasm"/>
    <property type="evidence" value="ECO:0007669"/>
    <property type="project" value="TreeGrafter"/>
</dbReference>
<comment type="caution">
    <text evidence="4">The sequence shown here is derived from an EMBL/GenBank/DDBJ whole genome shotgun (WGS) entry which is preliminary data.</text>
</comment>
<reference evidence="4 5" key="1">
    <citation type="submission" date="2011-08" db="EMBL/GenBank/DDBJ databases">
        <title>The Genome Sequence of Oribacterium sp. ACB7.</title>
        <authorList>
            <consortium name="The Broad Institute Genome Sequencing Platform"/>
            <person name="Earl A."/>
            <person name="Ward D."/>
            <person name="Feldgarden M."/>
            <person name="Gevers D."/>
            <person name="Sizova M."/>
            <person name="Hazen A."/>
            <person name="Epstein S."/>
            <person name="Young S.K."/>
            <person name="Zeng Q."/>
            <person name="Gargeya S."/>
            <person name="Fitzgerald M."/>
            <person name="Haas B."/>
            <person name="Abouelleil A."/>
            <person name="Alvarado L."/>
            <person name="Arachchi H.M."/>
            <person name="Berlin A."/>
            <person name="Brown A."/>
            <person name="Chapman S.B."/>
            <person name="Chen Z."/>
            <person name="Dunbar C."/>
            <person name="Freedman E."/>
            <person name="Gearin G."/>
            <person name="Gellesch M."/>
            <person name="Goldberg J."/>
            <person name="Griggs A."/>
            <person name="Gujja S."/>
            <person name="Heiman D."/>
            <person name="Howarth C."/>
            <person name="Larson L."/>
            <person name="Lui A."/>
            <person name="MacDonald P.J.P."/>
            <person name="Montmayeur A."/>
            <person name="Murphy C."/>
            <person name="Neiman D."/>
            <person name="Pearson M."/>
            <person name="Priest M."/>
            <person name="Roberts A."/>
            <person name="Saif S."/>
            <person name="Shea T."/>
            <person name="Shenoy N."/>
            <person name="Sisk P."/>
            <person name="Stolte C."/>
            <person name="Sykes S."/>
            <person name="Wortman J."/>
            <person name="Nusbaum C."/>
            <person name="Birren B."/>
        </authorList>
    </citation>
    <scope>NUCLEOTIDE SEQUENCE [LARGE SCALE GENOMIC DNA]</scope>
    <source>
        <strain evidence="4 5">ACB7</strain>
    </source>
</reference>
<organism evidence="4 5">
    <name type="scientific">Oribacterium asaccharolyticum ACB7</name>
    <dbReference type="NCBI Taxonomy" id="796944"/>
    <lineage>
        <taxon>Bacteria</taxon>
        <taxon>Bacillati</taxon>
        <taxon>Bacillota</taxon>
        <taxon>Clostridia</taxon>
        <taxon>Lachnospirales</taxon>
        <taxon>Lachnospiraceae</taxon>
        <taxon>Oribacterium</taxon>
    </lineage>
</organism>
<keyword evidence="5" id="KW-1185">Reference proteome</keyword>
<dbReference type="RefSeq" id="WP_009536477.1">
    <property type="nucleotide sequence ID" value="NZ_JH414504.1"/>
</dbReference>